<dbReference type="Gene3D" id="3.40.50.12780">
    <property type="entry name" value="N-terminal domain of ligase-like"/>
    <property type="match status" value="1"/>
</dbReference>
<evidence type="ECO:0000256" key="2">
    <source>
        <dbReference type="ARBA" id="ARBA00022598"/>
    </source>
</evidence>
<dbReference type="InterPro" id="IPR025110">
    <property type="entry name" value="AMP-bd_C"/>
</dbReference>
<dbReference type="Pfam" id="PF13193">
    <property type="entry name" value="AMP-binding_C"/>
    <property type="match status" value="1"/>
</dbReference>
<name>A0A3A4KQ58_9NOCA</name>
<dbReference type="InterPro" id="IPR000873">
    <property type="entry name" value="AMP-dep_synth/lig_dom"/>
</dbReference>
<evidence type="ECO:0000256" key="1">
    <source>
        <dbReference type="ARBA" id="ARBA00006432"/>
    </source>
</evidence>
<comment type="caution">
    <text evidence="5">The sequence shown here is derived from an EMBL/GenBank/DDBJ whole genome shotgun (WGS) entry which is preliminary data.</text>
</comment>
<sequence length="493" mass="52303">MPDSGLGSWPRRAARIRPTSVALRQGDRSLTYTELAARVDNSAHAMAALGIGRGDRIAYLGHNDIAAFEIFFAAGRLGALFVPLNTRLTAPEISRLLADSAPRLLLHGPEHAPLVSGSDVEFVIPIEQWDPPRIASGAAHLIADIGPDVGLDDPAVLLYTSGTTGTPKAAVLTHGNLTFNTVNQLAHIDVLADDVALCLAPLFHATGLGLVSLPTLFKGGTVVVLPRFDPATVLATIAEARVSAFSGVPTMLQMLCDHPDFARTDLGSLRYVIYGGSSVAERVAAAWQRRGVDILHGYGMTEAAPGVCLATAEGAGARPVSAGVPHFFTDIAVDQPAADGSGELLVRGPNVARGYWRRPAEYSFADGWFRSGDVVRVAEDGWIHVVDRIKDIIISGGENIYPAEVEARVNAVAGVVECAVVGVPDERWGEVGVAYVVRAAPDAVTEAELRAALRGTLAAYKIPRHIRFVDRLARNAAGKIQKHTLRFAPGESK</sequence>
<dbReference type="SUPFAM" id="SSF56801">
    <property type="entry name" value="Acetyl-CoA synthetase-like"/>
    <property type="match status" value="1"/>
</dbReference>
<dbReference type="CDD" id="cd17631">
    <property type="entry name" value="FACL_FadD13-like"/>
    <property type="match status" value="1"/>
</dbReference>
<reference evidence="5 6" key="1">
    <citation type="submission" date="2018-09" db="EMBL/GenBank/DDBJ databases">
        <title>YIM PH21274 draft genome.</title>
        <authorList>
            <person name="Miao C."/>
        </authorList>
    </citation>
    <scope>NUCLEOTIDE SEQUENCE [LARGE SCALE GENOMIC DNA]</scope>
    <source>
        <strain evidence="5 6">YIM PH 21724</strain>
    </source>
</reference>
<proteinExistence type="inferred from homology"/>
<organism evidence="5 6">
    <name type="scientific">Nocardia panacis</name>
    <dbReference type="NCBI Taxonomy" id="2340916"/>
    <lineage>
        <taxon>Bacteria</taxon>
        <taxon>Bacillati</taxon>
        <taxon>Actinomycetota</taxon>
        <taxon>Actinomycetes</taxon>
        <taxon>Mycobacteriales</taxon>
        <taxon>Nocardiaceae</taxon>
        <taxon>Nocardia</taxon>
    </lineage>
</organism>
<dbReference type="GO" id="GO:0031956">
    <property type="term" value="F:medium-chain fatty acid-CoA ligase activity"/>
    <property type="evidence" value="ECO:0007669"/>
    <property type="project" value="TreeGrafter"/>
</dbReference>
<keyword evidence="2" id="KW-0436">Ligase</keyword>
<feature type="domain" description="AMP-binding enzyme C-terminal" evidence="4">
    <location>
        <begin position="404"/>
        <end position="479"/>
    </location>
</feature>
<dbReference type="InterPro" id="IPR045851">
    <property type="entry name" value="AMP-bd_C_sf"/>
</dbReference>
<dbReference type="RefSeq" id="WP_120042024.1">
    <property type="nucleotide sequence ID" value="NZ_QZFU01000019.1"/>
</dbReference>
<dbReference type="Pfam" id="PF00501">
    <property type="entry name" value="AMP-binding"/>
    <property type="match status" value="1"/>
</dbReference>
<keyword evidence="6" id="KW-1185">Reference proteome</keyword>
<gene>
    <name evidence="5" type="ORF">D5S18_17440</name>
</gene>
<feature type="domain" description="AMP-dependent synthetase/ligase" evidence="3">
    <location>
        <begin position="12"/>
        <end position="356"/>
    </location>
</feature>
<evidence type="ECO:0000259" key="3">
    <source>
        <dbReference type="Pfam" id="PF00501"/>
    </source>
</evidence>
<dbReference type="FunFam" id="3.30.300.30:FF:000008">
    <property type="entry name" value="2,3-dihydroxybenzoate-AMP ligase"/>
    <property type="match status" value="1"/>
</dbReference>
<dbReference type="PROSITE" id="PS00455">
    <property type="entry name" value="AMP_BINDING"/>
    <property type="match status" value="1"/>
</dbReference>
<evidence type="ECO:0000259" key="4">
    <source>
        <dbReference type="Pfam" id="PF13193"/>
    </source>
</evidence>
<dbReference type="PANTHER" id="PTHR43201">
    <property type="entry name" value="ACYL-COA SYNTHETASE"/>
    <property type="match status" value="1"/>
</dbReference>
<comment type="similarity">
    <text evidence="1">Belongs to the ATP-dependent AMP-binding enzyme family.</text>
</comment>
<dbReference type="AlphaFoldDB" id="A0A3A4KQ58"/>
<dbReference type="OrthoDB" id="9803968at2"/>
<dbReference type="EMBL" id="QZFU01000019">
    <property type="protein sequence ID" value="RJO75150.1"/>
    <property type="molecule type" value="Genomic_DNA"/>
</dbReference>
<accession>A0A3A4KQ58</accession>
<protein>
    <submittedName>
        <fullName evidence="5">Fatty-acyl-CoA synthase</fullName>
    </submittedName>
</protein>
<dbReference type="Proteomes" id="UP000266677">
    <property type="component" value="Unassembled WGS sequence"/>
</dbReference>
<dbReference type="PANTHER" id="PTHR43201:SF5">
    <property type="entry name" value="MEDIUM-CHAIN ACYL-COA LIGASE ACSF2, MITOCHONDRIAL"/>
    <property type="match status" value="1"/>
</dbReference>
<evidence type="ECO:0000313" key="6">
    <source>
        <dbReference type="Proteomes" id="UP000266677"/>
    </source>
</evidence>
<dbReference type="GO" id="GO:0006631">
    <property type="term" value="P:fatty acid metabolic process"/>
    <property type="evidence" value="ECO:0007669"/>
    <property type="project" value="TreeGrafter"/>
</dbReference>
<dbReference type="InterPro" id="IPR042099">
    <property type="entry name" value="ANL_N_sf"/>
</dbReference>
<dbReference type="InterPro" id="IPR020845">
    <property type="entry name" value="AMP-binding_CS"/>
</dbReference>
<dbReference type="Gene3D" id="3.30.300.30">
    <property type="match status" value="1"/>
</dbReference>
<evidence type="ECO:0000313" key="5">
    <source>
        <dbReference type="EMBL" id="RJO75150.1"/>
    </source>
</evidence>